<proteinExistence type="predicted"/>
<evidence type="ECO:0000256" key="1">
    <source>
        <dbReference type="SAM" id="MobiDB-lite"/>
    </source>
</evidence>
<feature type="compositionally biased region" description="Pro residues" evidence="1">
    <location>
        <begin position="82"/>
        <end position="93"/>
    </location>
</feature>
<evidence type="ECO:0000313" key="3">
    <source>
        <dbReference type="Proteomes" id="UP000015105"/>
    </source>
</evidence>
<reference evidence="2" key="3">
    <citation type="journal article" date="2017" name="Nature">
        <title>Genome sequence of the progenitor of the wheat D genome Aegilops tauschii.</title>
        <authorList>
            <person name="Luo M.C."/>
            <person name="Gu Y.Q."/>
            <person name="Puiu D."/>
            <person name="Wang H."/>
            <person name="Twardziok S.O."/>
            <person name="Deal K.R."/>
            <person name="Huo N."/>
            <person name="Zhu T."/>
            <person name="Wang L."/>
            <person name="Wang Y."/>
            <person name="McGuire P.E."/>
            <person name="Liu S."/>
            <person name="Long H."/>
            <person name="Ramasamy R.K."/>
            <person name="Rodriguez J.C."/>
            <person name="Van S.L."/>
            <person name="Yuan L."/>
            <person name="Wang Z."/>
            <person name="Xia Z."/>
            <person name="Xiao L."/>
            <person name="Anderson O.D."/>
            <person name="Ouyang S."/>
            <person name="Liang Y."/>
            <person name="Zimin A.V."/>
            <person name="Pertea G."/>
            <person name="Qi P."/>
            <person name="Bennetzen J.L."/>
            <person name="Dai X."/>
            <person name="Dawson M.W."/>
            <person name="Muller H.G."/>
            <person name="Kugler K."/>
            <person name="Rivarola-Duarte L."/>
            <person name="Spannagl M."/>
            <person name="Mayer K.F.X."/>
            <person name="Lu F.H."/>
            <person name="Bevan M.W."/>
            <person name="Leroy P."/>
            <person name="Li P."/>
            <person name="You F.M."/>
            <person name="Sun Q."/>
            <person name="Liu Z."/>
            <person name="Lyons E."/>
            <person name="Wicker T."/>
            <person name="Salzberg S.L."/>
            <person name="Devos K.M."/>
            <person name="Dvorak J."/>
        </authorList>
    </citation>
    <scope>NUCLEOTIDE SEQUENCE [LARGE SCALE GENOMIC DNA]</scope>
    <source>
        <strain evidence="2">cv. AL8/78</strain>
    </source>
</reference>
<evidence type="ECO:0000313" key="2">
    <source>
        <dbReference type="EnsemblPlants" id="AET2Gv20064600.5"/>
    </source>
</evidence>
<name>A0A453AC37_AEGTS</name>
<organism evidence="2 3">
    <name type="scientific">Aegilops tauschii subsp. strangulata</name>
    <name type="common">Goatgrass</name>
    <dbReference type="NCBI Taxonomy" id="200361"/>
    <lineage>
        <taxon>Eukaryota</taxon>
        <taxon>Viridiplantae</taxon>
        <taxon>Streptophyta</taxon>
        <taxon>Embryophyta</taxon>
        <taxon>Tracheophyta</taxon>
        <taxon>Spermatophyta</taxon>
        <taxon>Magnoliopsida</taxon>
        <taxon>Liliopsida</taxon>
        <taxon>Poales</taxon>
        <taxon>Poaceae</taxon>
        <taxon>BOP clade</taxon>
        <taxon>Pooideae</taxon>
        <taxon>Triticodae</taxon>
        <taxon>Triticeae</taxon>
        <taxon>Triticinae</taxon>
        <taxon>Aegilops</taxon>
    </lineage>
</organism>
<feature type="region of interest" description="Disordered" evidence="1">
    <location>
        <begin position="79"/>
        <end position="99"/>
    </location>
</feature>
<dbReference type="Proteomes" id="UP000015105">
    <property type="component" value="Chromosome 2D"/>
</dbReference>
<reference evidence="2" key="4">
    <citation type="submission" date="2019-03" db="UniProtKB">
        <authorList>
            <consortium name="EnsemblPlants"/>
        </authorList>
    </citation>
    <scope>IDENTIFICATION</scope>
</reference>
<dbReference type="Gramene" id="AET2Gv20064600.5">
    <property type="protein sequence ID" value="AET2Gv20064600.5"/>
    <property type="gene ID" value="AET2Gv20064600"/>
</dbReference>
<reference evidence="2" key="5">
    <citation type="journal article" date="2021" name="G3 (Bethesda)">
        <title>Aegilops tauschii genome assembly Aet v5.0 features greater sequence contiguity and improved annotation.</title>
        <authorList>
            <person name="Wang L."/>
            <person name="Zhu T."/>
            <person name="Rodriguez J.C."/>
            <person name="Deal K.R."/>
            <person name="Dubcovsky J."/>
            <person name="McGuire P.E."/>
            <person name="Lux T."/>
            <person name="Spannagl M."/>
            <person name="Mayer K.F.X."/>
            <person name="Baldrich P."/>
            <person name="Meyers B.C."/>
            <person name="Huo N."/>
            <person name="Gu Y.Q."/>
            <person name="Zhou H."/>
            <person name="Devos K.M."/>
            <person name="Bennetzen J.L."/>
            <person name="Unver T."/>
            <person name="Budak H."/>
            <person name="Gulick P.J."/>
            <person name="Galiba G."/>
            <person name="Kalapos B."/>
            <person name="Nelson D.R."/>
            <person name="Li P."/>
            <person name="You F.M."/>
            <person name="Luo M.C."/>
            <person name="Dvorak J."/>
        </authorList>
    </citation>
    <scope>NUCLEOTIDE SEQUENCE [LARGE SCALE GENOMIC DNA]</scope>
    <source>
        <strain evidence="2">cv. AL8/78</strain>
    </source>
</reference>
<dbReference type="EnsemblPlants" id="AET2Gv20064600.5">
    <property type="protein sequence ID" value="AET2Gv20064600.5"/>
    <property type="gene ID" value="AET2Gv20064600"/>
</dbReference>
<sequence length="280" mass="30417">VDEISFLDIWGNYLTLACYIYSLCPSVDISSCCCSSPSSLPIHPSPRRLPLAFLLLGPRLTSPAFLPLPVHGDLGLSSTKPRQPPFHWPPPQTSPRHSRHHPFHFHSLLLPHSCSIRPLPPPFPLTPAGRNRPNSLPAFLSPALPLPGPLRPASSCEEQPVSWSWKEGIRRRRYGVDPAAALAGQGAAPAAAQPPLRHRLAALLAAAPRLLRLLGRRALLLLLAEKAGPPAPIPLLHPPPAPALRRLLPPRLLHRPAPPPLPPPPPPHPPRQLLLLPPPH</sequence>
<feature type="compositionally biased region" description="Pro residues" evidence="1">
    <location>
        <begin position="256"/>
        <end position="280"/>
    </location>
</feature>
<reference evidence="3" key="2">
    <citation type="journal article" date="2017" name="Nat. Plants">
        <title>The Aegilops tauschii genome reveals multiple impacts of transposons.</title>
        <authorList>
            <person name="Zhao G."/>
            <person name="Zou C."/>
            <person name="Li K."/>
            <person name="Wang K."/>
            <person name="Li T."/>
            <person name="Gao L."/>
            <person name="Zhang X."/>
            <person name="Wang H."/>
            <person name="Yang Z."/>
            <person name="Liu X."/>
            <person name="Jiang W."/>
            <person name="Mao L."/>
            <person name="Kong X."/>
            <person name="Jiao Y."/>
            <person name="Jia J."/>
        </authorList>
    </citation>
    <scope>NUCLEOTIDE SEQUENCE [LARGE SCALE GENOMIC DNA]</scope>
    <source>
        <strain evidence="3">cv. AL8/78</strain>
    </source>
</reference>
<accession>A0A453AC37</accession>
<keyword evidence="3" id="KW-1185">Reference proteome</keyword>
<dbReference type="AlphaFoldDB" id="A0A453AC37"/>
<reference evidence="3" key="1">
    <citation type="journal article" date="2014" name="Science">
        <title>Ancient hybridizations among the ancestral genomes of bread wheat.</title>
        <authorList>
            <consortium name="International Wheat Genome Sequencing Consortium,"/>
            <person name="Marcussen T."/>
            <person name="Sandve S.R."/>
            <person name="Heier L."/>
            <person name="Spannagl M."/>
            <person name="Pfeifer M."/>
            <person name="Jakobsen K.S."/>
            <person name="Wulff B.B."/>
            <person name="Steuernagel B."/>
            <person name="Mayer K.F."/>
            <person name="Olsen O.A."/>
        </authorList>
    </citation>
    <scope>NUCLEOTIDE SEQUENCE [LARGE SCALE GENOMIC DNA]</scope>
    <source>
        <strain evidence="3">cv. AL8/78</strain>
    </source>
</reference>
<protein>
    <submittedName>
        <fullName evidence="2">Uncharacterized protein</fullName>
    </submittedName>
</protein>
<feature type="region of interest" description="Disordered" evidence="1">
    <location>
        <begin position="249"/>
        <end position="280"/>
    </location>
</feature>